<keyword evidence="2" id="KW-0805">Transcription regulation</keyword>
<evidence type="ECO:0000313" key="5">
    <source>
        <dbReference type="EMBL" id="PKA66817.1"/>
    </source>
</evidence>
<feature type="region of interest" description="Disordered" evidence="4">
    <location>
        <begin position="16"/>
        <end position="41"/>
    </location>
</feature>
<dbReference type="GO" id="GO:0003676">
    <property type="term" value="F:nucleic acid binding"/>
    <property type="evidence" value="ECO:0007669"/>
    <property type="project" value="InterPro"/>
</dbReference>
<dbReference type="PANTHER" id="PTHR13068:SF46">
    <property type="entry name" value="OS03G0360600 PROTEIN"/>
    <property type="match status" value="1"/>
</dbReference>
<dbReference type="AlphaFoldDB" id="A0A2I0BG90"/>
<comment type="similarity">
    <text evidence="1">Belongs to the mTERF family.</text>
</comment>
<keyword evidence="2" id="KW-0804">Transcription</keyword>
<keyword evidence="3" id="KW-0809">Transit peptide</keyword>
<dbReference type="Pfam" id="PF02536">
    <property type="entry name" value="mTERF"/>
    <property type="match status" value="1"/>
</dbReference>
<name>A0A2I0BG90_9ASPA</name>
<evidence type="ECO:0000313" key="6">
    <source>
        <dbReference type="Proteomes" id="UP000236161"/>
    </source>
</evidence>
<accession>A0A2I0BG90</accession>
<protein>
    <recommendedName>
        <fullName evidence="7">mTERF domain-containing protein 1, mitochondrial</fullName>
    </recommendedName>
</protein>
<evidence type="ECO:0000256" key="4">
    <source>
        <dbReference type="SAM" id="MobiDB-lite"/>
    </source>
</evidence>
<gene>
    <name evidence="5" type="ORF">AXF42_Ash003473</name>
</gene>
<reference evidence="5 6" key="1">
    <citation type="journal article" date="2017" name="Nature">
        <title>The Apostasia genome and the evolution of orchids.</title>
        <authorList>
            <person name="Zhang G.Q."/>
            <person name="Liu K.W."/>
            <person name="Li Z."/>
            <person name="Lohaus R."/>
            <person name="Hsiao Y.Y."/>
            <person name="Niu S.C."/>
            <person name="Wang J.Y."/>
            <person name="Lin Y.C."/>
            <person name="Xu Q."/>
            <person name="Chen L.J."/>
            <person name="Yoshida K."/>
            <person name="Fujiwara S."/>
            <person name="Wang Z.W."/>
            <person name="Zhang Y.Q."/>
            <person name="Mitsuda N."/>
            <person name="Wang M."/>
            <person name="Liu G.H."/>
            <person name="Pecoraro L."/>
            <person name="Huang H.X."/>
            <person name="Xiao X.J."/>
            <person name="Lin M."/>
            <person name="Wu X.Y."/>
            <person name="Wu W.L."/>
            <person name="Chen Y.Y."/>
            <person name="Chang S.B."/>
            <person name="Sakamoto S."/>
            <person name="Ohme-Takagi M."/>
            <person name="Yagi M."/>
            <person name="Zeng S.J."/>
            <person name="Shen C.Y."/>
            <person name="Yeh C.M."/>
            <person name="Luo Y.B."/>
            <person name="Tsai W.C."/>
            <person name="Van de Peer Y."/>
            <person name="Liu Z.J."/>
        </authorList>
    </citation>
    <scope>NUCLEOTIDE SEQUENCE [LARGE SCALE GENOMIC DNA]</scope>
    <source>
        <strain evidence="6">cv. Shenzhen</strain>
        <tissue evidence="5">Stem</tissue>
    </source>
</reference>
<dbReference type="PANTHER" id="PTHR13068">
    <property type="entry name" value="CGI-12 PROTEIN-RELATED"/>
    <property type="match status" value="1"/>
</dbReference>
<dbReference type="InterPro" id="IPR038538">
    <property type="entry name" value="MTERF_sf"/>
</dbReference>
<dbReference type="EMBL" id="KZ451885">
    <property type="protein sequence ID" value="PKA66817.1"/>
    <property type="molecule type" value="Genomic_DNA"/>
</dbReference>
<dbReference type="InterPro" id="IPR003690">
    <property type="entry name" value="MTERF"/>
</dbReference>
<evidence type="ECO:0000256" key="3">
    <source>
        <dbReference type="ARBA" id="ARBA00022946"/>
    </source>
</evidence>
<evidence type="ECO:0008006" key="7">
    <source>
        <dbReference type="Google" id="ProtNLM"/>
    </source>
</evidence>
<sequence>MDEALHFRRPSFLRPQSSKPVCPLHRLPNTPSPLSKNALNRPPTLATKGLSVSTRAPVSLLDLPLKSSSLPQDRSFPFREKMLYLESFGIDLFPLVSDHPPIVSASLADLRSAIDFLVSLGFSSRDLRRMCGMCPEILTIGGPSAFSPVITFLLREAGVQGSDLRRVISRRPRLLVSDVAIRLRPTLYFLQMLGIKNTARHAHLLSCSVEDKLIPRLEFLQSVGFSSREARSMAKRFPQIFCYSIKENLQPKFRFCVGEMGREMRELKGFPQYFSFSLEKKIRPRHLACKENGVFLQLPALLKPSDEEFWQRLEVCVCSSPPLRRSPLWSEGLNDDYL</sequence>
<evidence type="ECO:0000256" key="1">
    <source>
        <dbReference type="ARBA" id="ARBA00007692"/>
    </source>
</evidence>
<dbReference type="GO" id="GO:0006353">
    <property type="term" value="P:DNA-templated transcription termination"/>
    <property type="evidence" value="ECO:0007669"/>
    <property type="project" value="UniProtKB-KW"/>
</dbReference>
<evidence type="ECO:0000256" key="2">
    <source>
        <dbReference type="ARBA" id="ARBA00022472"/>
    </source>
</evidence>
<proteinExistence type="inferred from homology"/>
<keyword evidence="2" id="KW-0806">Transcription termination</keyword>
<dbReference type="Proteomes" id="UP000236161">
    <property type="component" value="Unassembled WGS sequence"/>
</dbReference>
<dbReference type="OrthoDB" id="637682at2759"/>
<organism evidence="5 6">
    <name type="scientific">Apostasia shenzhenica</name>
    <dbReference type="NCBI Taxonomy" id="1088818"/>
    <lineage>
        <taxon>Eukaryota</taxon>
        <taxon>Viridiplantae</taxon>
        <taxon>Streptophyta</taxon>
        <taxon>Embryophyta</taxon>
        <taxon>Tracheophyta</taxon>
        <taxon>Spermatophyta</taxon>
        <taxon>Magnoliopsida</taxon>
        <taxon>Liliopsida</taxon>
        <taxon>Asparagales</taxon>
        <taxon>Orchidaceae</taxon>
        <taxon>Apostasioideae</taxon>
        <taxon>Apostasia</taxon>
    </lineage>
</organism>
<dbReference type="Gene3D" id="1.25.70.10">
    <property type="entry name" value="Transcription termination factor 3, mitochondrial"/>
    <property type="match status" value="1"/>
</dbReference>
<keyword evidence="6" id="KW-1185">Reference proteome</keyword>
<dbReference type="SMART" id="SM00733">
    <property type="entry name" value="Mterf"/>
    <property type="match status" value="6"/>
</dbReference>